<evidence type="ECO:0000313" key="2">
    <source>
        <dbReference type="EMBL" id="KAK0044381.1"/>
    </source>
</evidence>
<keyword evidence="3" id="KW-1185">Reference proteome</keyword>
<dbReference type="Proteomes" id="UP001233172">
    <property type="component" value="Unassembled WGS sequence"/>
</dbReference>
<reference evidence="2" key="1">
    <citation type="journal article" date="2023" name="PLoS Negl. Trop. Dis.">
        <title>A genome sequence for Biomphalaria pfeifferi, the major vector snail for the human-infecting parasite Schistosoma mansoni.</title>
        <authorList>
            <person name="Bu L."/>
            <person name="Lu L."/>
            <person name="Laidemitt M.R."/>
            <person name="Zhang S.M."/>
            <person name="Mutuku M."/>
            <person name="Mkoji G."/>
            <person name="Steinauer M."/>
            <person name="Loker E.S."/>
        </authorList>
    </citation>
    <scope>NUCLEOTIDE SEQUENCE</scope>
    <source>
        <strain evidence="2">KasaAsao</strain>
    </source>
</reference>
<reference evidence="2" key="2">
    <citation type="submission" date="2023-04" db="EMBL/GenBank/DDBJ databases">
        <authorList>
            <person name="Bu L."/>
            <person name="Lu L."/>
            <person name="Laidemitt M.R."/>
            <person name="Zhang S.M."/>
            <person name="Mutuku M."/>
            <person name="Mkoji G."/>
            <person name="Steinauer M."/>
            <person name="Loker E.S."/>
        </authorList>
    </citation>
    <scope>NUCLEOTIDE SEQUENCE</scope>
    <source>
        <strain evidence="2">KasaAsao</strain>
        <tissue evidence="2">Whole Snail</tissue>
    </source>
</reference>
<accession>A0AAD8AXS8</accession>
<evidence type="ECO:0000256" key="1">
    <source>
        <dbReference type="SAM" id="SignalP"/>
    </source>
</evidence>
<keyword evidence="1" id="KW-0732">Signal</keyword>
<name>A0AAD8AXS8_BIOPF</name>
<protein>
    <submittedName>
        <fullName evidence="2">Uncharacterized protein</fullName>
    </submittedName>
</protein>
<dbReference type="AlphaFoldDB" id="A0AAD8AXS8"/>
<dbReference type="EMBL" id="JASAOG010000199">
    <property type="protein sequence ID" value="KAK0044381.1"/>
    <property type="molecule type" value="Genomic_DNA"/>
</dbReference>
<evidence type="ECO:0000313" key="3">
    <source>
        <dbReference type="Proteomes" id="UP001233172"/>
    </source>
</evidence>
<proteinExistence type="predicted"/>
<gene>
    <name evidence="2" type="ORF">Bpfe_026176</name>
</gene>
<sequence length="96" mass="10598">MISITKFTLLVVVFVTWTNLMLAKGAPLDPTTMAPPTTQQYSQCGSCPAGEKCYKVLPVCTTPPPNCQELKQTDPSRNCVFPCPPFYTCRAYEIFG</sequence>
<feature type="signal peptide" evidence="1">
    <location>
        <begin position="1"/>
        <end position="23"/>
    </location>
</feature>
<comment type="caution">
    <text evidence="2">The sequence shown here is derived from an EMBL/GenBank/DDBJ whole genome shotgun (WGS) entry which is preliminary data.</text>
</comment>
<organism evidence="2 3">
    <name type="scientific">Biomphalaria pfeifferi</name>
    <name type="common">Bloodfluke planorb</name>
    <name type="synonym">Freshwater snail</name>
    <dbReference type="NCBI Taxonomy" id="112525"/>
    <lineage>
        <taxon>Eukaryota</taxon>
        <taxon>Metazoa</taxon>
        <taxon>Spiralia</taxon>
        <taxon>Lophotrochozoa</taxon>
        <taxon>Mollusca</taxon>
        <taxon>Gastropoda</taxon>
        <taxon>Heterobranchia</taxon>
        <taxon>Euthyneura</taxon>
        <taxon>Panpulmonata</taxon>
        <taxon>Hygrophila</taxon>
        <taxon>Lymnaeoidea</taxon>
        <taxon>Planorbidae</taxon>
        <taxon>Biomphalaria</taxon>
    </lineage>
</organism>
<feature type="chain" id="PRO_5042054829" evidence="1">
    <location>
        <begin position="24"/>
        <end position="96"/>
    </location>
</feature>